<dbReference type="OrthoDB" id="9972196at2759"/>
<protein>
    <submittedName>
        <fullName evidence="3">Putative isomerase YbhE</fullName>
    </submittedName>
</protein>
<dbReference type="AlphaFoldDB" id="A0A8H7D659"/>
<evidence type="ECO:0000256" key="1">
    <source>
        <dbReference type="ARBA" id="ARBA00005564"/>
    </source>
</evidence>
<gene>
    <name evidence="3" type="ORF">MSAN_01033700</name>
</gene>
<evidence type="ECO:0000313" key="3">
    <source>
        <dbReference type="EMBL" id="KAF7363759.1"/>
    </source>
</evidence>
<dbReference type="InterPro" id="IPR019405">
    <property type="entry name" value="Lactonase_7-beta_prop"/>
</dbReference>
<dbReference type="Gene3D" id="2.130.10.10">
    <property type="entry name" value="YVTN repeat-like/Quinoprotein amine dehydrogenase"/>
    <property type="match status" value="2"/>
</dbReference>
<comment type="similarity">
    <text evidence="1">Belongs to the cycloisomerase 2 family.</text>
</comment>
<dbReference type="PANTHER" id="PTHR30344">
    <property type="entry name" value="6-PHOSPHOGLUCONOLACTONASE-RELATED"/>
    <property type="match status" value="1"/>
</dbReference>
<dbReference type="Proteomes" id="UP000623467">
    <property type="component" value="Unassembled WGS sequence"/>
</dbReference>
<comment type="caution">
    <text evidence="3">The sequence shown here is derived from an EMBL/GenBank/DDBJ whole genome shotgun (WGS) entry which is preliminary data.</text>
</comment>
<keyword evidence="3" id="KW-0413">Isomerase</keyword>
<proteinExistence type="inferred from homology"/>
<dbReference type="GO" id="GO:0016853">
    <property type="term" value="F:isomerase activity"/>
    <property type="evidence" value="ECO:0007669"/>
    <property type="project" value="UniProtKB-KW"/>
</dbReference>
<name>A0A8H7D659_9AGAR</name>
<organism evidence="3 4">
    <name type="scientific">Mycena sanguinolenta</name>
    <dbReference type="NCBI Taxonomy" id="230812"/>
    <lineage>
        <taxon>Eukaryota</taxon>
        <taxon>Fungi</taxon>
        <taxon>Dikarya</taxon>
        <taxon>Basidiomycota</taxon>
        <taxon>Agaricomycotina</taxon>
        <taxon>Agaricomycetes</taxon>
        <taxon>Agaricomycetidae</taxon>
        <taxon>Agaricales</taxon>
        <taxon>Marasmiineae</taxon>
        <taxon>Mycenaceae</taxon>
        <taxon>Mycena</taxon>
    </lineage>
</organism>
<dbReference type="GO" id="GO:0017057">
    <property type="term" value="F:6-phosphogluconolactonase activity"/>
    <property type="evidence" value="ECO:0007669"/>
    <property type="project" value="TreeGrafter"/>
</dbReference>
<reference evidence="3" key="1">
    <citation type="submission" date="2020-05" db="EMBL/GenBank/DDBJ databases">
        <title>Mycena genomes resolve the evolution of fungal bioluminescence.</title>
        <authorList>
            <person name="Tsai I.J."/>
        </authorList>
    </citation>
    <scope>NUCLEOTIDE SEQUENCE</scope>
    <source>
        <strain evidence="3">160909Yilan</strain>
    </source>
</reference>
<evidence type="ECO:0000256" key="2">
    <source>
        <dbReference type="SAM" id="MobiDB-lite"/>
    </source>
</evidence>
<dbReference type="InterPro" id="IPR050282">
    <property type="entry name" value="Cycloisomerase_2"/>
</dbReference>
<evidence type="ECO:0000313" key="4">
    <source>
        <dbReference type="Proteomes" id="UP000623467"/>
    </source>
</evidence>
<dbReference type="InterPro" id="IPR015943">
    <property type="entry name" value="WD40/YVTN_repeat-like_dom_sf"/>
</dbReference>
<sequence length="413" mass="43698">MQKTNTLLAPYCIDGDGRQNQNASPSPPPYGIPKLTPGRVDAKFAHAKAGMRAQAVATIHTLIISGDSSNGAFSTTFNDLNHEFEITGQSFINGADWITLVGTKRAYLTFRNTSLVTAYDVSLSGGLTLAGSPVSVPVPVYVGVTHNSSFLFTASYPNGAIATVPLSPDGLPIPPAATTTFPAPDPLPLSPGPVKAALWNCRCTFLYDQPSPKRPSGPRHAVLSGYPVIPTWIPRLHVVNEEDNSVETWIMHYTPNNVSLILQSLAVSTLEVPAGMNVSTAAELLISPNGKYLLASNRDAVALGAGSIAVFQINPPSAETALTRISITSSGGANPRSMSLDPTGKWLAVVNGNSNSTAMFAFDQETGVLASVPVANLTGITVPETVVWLEDRVTPTATQAEILRLQRELDPPY</sequence>
<dbReference type="Pfam" id="PF10282">
    <property type="entry name" value="Lactonase"/>
    <property type="match status" value="2"/>
</dbReference>
<dbReference type="InterPro" id="IPR011048">
    <property type="entry name" value="Haem_d1_sf"/>
</dbReference>
<keyword evidence="4" id="KW-1185">Reference proteome</keyword>
<dbReference type="EMBL" id="JACAZH010000007">
    <property type="protein sequence ID" value="KAF7363759.1"/>
    <property type="molecule type" value="Genomic_DNA"/>
</dbReference>
<dbReference type="PANTHER" id="PTHR30344:SF1">
    <property type="entry name" value="6-PHOSPHOGLUCONOLACTONASE"/>
    <property type="match status" value="1"/>
</dbReference>
<dbReference type="SUPFAM" id="SSF51004">
    <property type="entry name" value="C-terminal (heme d1) domain of cytochrome cd1-nitrite reductase"/>
    <property type="match status" value="1"/>
</dbReference>
<accession>A0A8H7D659</accession>
<feature type="region of interest" description="Disordered" evidence="2">
    <location>
        <begin position="14"/>
        <end position="33"/>
    </location>
</feature>